<evidence type="ECO:0000313" key="3">
    <source>
        <dbReference type="Proteomes" id="UP000277766"/>
    </source>
</evidence>
<dbReference type="InterPro" id="IPR017853">
    <property type="entry name" value="GH"/>
</dbReference>
<dbReference type="AlphaFoldDB" id="A0A431VUN4"/>
<dbReference type="OrthoDB" id="63019at2"/>
<dbReference type="Gene3D" id="3.20.20.80">
    <property type="entry name" value="Glycosidases"/>
    <property type="match status" value="1"/>
</dbReference>
<dbReference type="Proteomes" id="UP000277766">
    <property type="component" value="Unassembled WGS sequence"/>
</dbReference>
<protein>
    <recommendedName>
        <fullName evidence="4">Glycoside hydrolase family 42 N-terminal domain-containing protein</fullName>
    </recommendedName>
</protein>
<dbReference type="PROSITE" id="PS51257">
    <property type="entry name" value="PROKAR_LIPOPROTEIN"/>
    <property type="match status" value="1"/>
</dbReference>
<feature type="chain" id="PRO_5019446128" description="Glycoside hydrolase family 42 N-terminal domain-containing protein" evidence="1">
    <location>
        <begin position="22"/>
        <end position="397"/>
    </location>
</feature>
<dbReference type="SUPFAM" id="SSF51445">
    <property type="entry name" value="(Trans)glycosidases"/>
    <property type="match status" value="1"/>
</dbReference>
<evidence type="ECO:0000256" key="1">
    <source>
        <dbReference type="SAM" id="SignalP"/>
    </source>
</evidence>
<keyword evidence="3" id="KW-1185">Reference proteome</keyword>
<feature type="signal peptide" evidence="1">
    <location>
        <begin position="1"/>
        <end position="21"/>
    </location>
</feature>
<gene>
    <name evidence="2" type="ORF">EJ104_07615</name>
</gene>
<comment type="caution">
    <text evidence="2">The sequence shown here is derived from an EMBL/GenBank/DDBJ whole genome shotgun (WGS) entry which is preliminary data.</text>
</comment>
<evidence type="ECO:0000313" key="2">
    <source>
        <dbReference type="EMBL" id="RTR26855.1"/>
    </source>
</evidence>
<keyword evidence="1" id="KW-0732">Signal</keyword>
<proteinExistence type="predicted"/>
<evidence type="ECO:0008006" key="4">
    <source>
        <dbReference type="Google" id="ProtNLM"/>
    </source>
</evidence>
<organism evidence="2 3">
    <name type="scientific">Deinococcus radiophilus</name>
    <dbReference type="NCBI Taxonomy" id="32062"/>
    <lineage>
        <taxon>Bacteria</taxon>
        <taxon>Thermotogati</taxon>
        <taxon>Deinococcota</taxon>
        <taxon>Deinococci</taxon>
        <taxon>Deinococcales</taxon>
        <taxon>Deinococcaceae</taxon>
        <taxon>Deinococcus</taxon>
    </lineage>
</organism>
<name>A0A431VUN4_9DEIO</name>
<sequence>MKKFAVMACMLSMLASGCSNAVLPTDPAADAVPTANAQALQPGRPAKQGGSVTQVRTDGTLLVNGQANFPMGFYHVSWAGDSARRLRDLQAIADLGFNTVHASMLGADTDVESFRQLLDTAQKRGVRLVAEDHSDQAIVALKSHPALLGWLVSDDCHNLVTPSELQSRGEQIKRLDPNHLTYTSMAIPFYNSYAYRDYFGRVDAIGNQSYPVDGGDGLDVVFPVMSKLVEQSKAKGTMPIANLQSFRWPNGRYPTPVELNSMTNQALAAGVKGILYYTYLDYTNDLSQHSQLHAELKTLASEVKVLAPFLTNGQRQALPVVSAGGRALAHLWSYGGRRYLQVVSLEAQAAQNVKIQLPAKARGLRPLFAGRTTTLQASGAQVQGKLAPLGAQWYEVQ</sequence>
<dbReference type="EMBL" id="RXPE01000013">
    <property type="protein sequence ID" value="RTR26855.1"/>
    <property type="molecule type" value="Genomic_DNA"/>
</dbReference>
<reference evidence="2 3" key="1">
    <citation type="submission" date="2018-12" db="EMBL/GenBank/DDBJ databases">
        <title>Deinococcus radiophilus ATCC 27603 genome sequencing and assembly.</title>
        <authorList>
            <person name="Maclea K.S."/>
            <person name="Maynard C.R."/>
        </authorList>
    </citation>
    <scope>NUCLEOTIDE SEQUENCE [LARGE SCALE GENOMIC DNA]</scope>
    <source>
        <strain evidence="2 3">ATCC 27603</strain>
    </source>
</reference>
<accession>A0A431VUN4</accession>